<dbReference type="Proteomes" id="UP000691718">
    <property type="component" value="Unassembled WGS sequence"/>
</dbReference>
<gene>
    <name evidence="1" type="ORF">PAPOLLO_LOCUS25233</name>
</gene>
<name>A0A8S3Y3G2_PARAO</name>
<accession>A0A8S3Y3G2</accession>
<dbReference type="EMBL" id="CAJQZP010001507">
    <property type="protein sequence ID" value="CAG5051928.1"/>
    <property type="molecule type" value="Genomic_DNA"/>
</dbReference>
<proteinExistence type="predicted"/>
<dbReference type="AlphaFoldDB" id="A0A8S3Y3G2"/>
<dbReference type="OrthoDB" id="7409317at2759"/>
<sequence>MTNNWMDEDERPIIVCFICHARLNRCRRLQQQAIASNAVVEQLLAGGSTSTPLPHEKMGIIKQNSTVRKI</sequence>
<protein>
    <submittedName>
        <fullName evidence="1">(apollo) hypothetical protein</fullName>
    </submittedName>
</protein>
<comment type="caution">
    <text evidence="1">The sequence shown here is derived from an EMBL/GenBank/DDBJ whole genome shotgun (WGS) entry which is preliminary data.</text>
</comment>
<reference evidence="1" key="1">
    <citation type="submission" date="2021-04" db="EMBL/GenBank/DDBJ databases">
        <authorList>
            <person name="Tunstrom K."/>
        </authorList>
    </citation>
    <scope>NUCLEOTIDE SEQUENCE</scope>
</reference>
<organism evidence="1 2">
    <name type="scientific">Parnassius apollo</name>
    <name type="common">Apollo butterfly</name>
    <name type="synonym">Papilio apollo</name>
    <dbReference type="NCBI Taxonomy" id="110799"/>
    <lineage>
        <taxon>Eukaryota</taxon>
        <taxon>Metazoa</taxon>
        <taxon>Ecdysozoa</taxon>
        <taxon>Arthropoda</taxon>
        <taxon>Hexapoda</taxon>
        <taxon>Insecta</taxon>
        <taxon>Pterygota</taxon>
        <taxon>Neoptera</taxon>
        <taxon>Endopterygota</taxon>
        <taxon>Lepidoptera</taxon>
        <taxon>Glossata</taxon>
        <taxon>Ditrysia</taxon>
        <taxon>Papilionoidea</taxon>
        <taxon>Papilionidae</taxon>
        <taxon>Parnassiinae</taxon>
        <taxon>Parnassini</taxon>
        <taxon>Parnassius</taxon>
        <taxon>Parnassius</taxon>
    </lineage>
</organism>
<keyword evidence="2" id="KW-1185">Reference proteome</keyword>
<evidence type="ECO:0000313" key="2">
    <source>
        <dbReference type="Proteomes" id="UP000691718"/>
    </source>
</evidence>
<evidence type="ECO:0000313" key="1">
    <source>
        <dbReference type="EMBL" id="CAG5051928.1"/>
    </source>
</evidence>